<comment type="caution">
    <text evidence="5">The sequence shown here is derived from an EMBL/GenBank/DDBJ whole genome shotgun (WGS) entry which is preliminary data.</text>
</comment>
<sequence length="654" mass="72819">MTLFRQLIVAILLLFICLYAGNTVVSLRNNQQLVADQMHVHAQDTATSLGLSMTQAAKDKDIATLDTMFNAVSDSGYYQRIYFEDLDGKVLIDRSFPVSIEGVPPWFISFISLPEALGRAEVASGWARLGDVYVVSNPGQAYMKLWQVTTSQLTWFASITLGVCLLAYVALKWLLVPLTRLEQQANEICERHFVVQETVPKTRELARVVEAMNRMAKTLKHIFDDQLELIGRLQKQSYQDDVTGLSNRVDFDNRMKSYADDQEGGVHTGALAILAINDFASVNDYAGRGEGNAILKAVGEQLTEALSSHSRALVARRQGPEFSIFIPDVAPSEGVAVAGHLFDSLQGGSWLNNQKYPLRFHMGYTYSSNVSDVPEMLSEANIALCQARMGKGSRWMQFADVSDGEVPVLGKPLNDWESYLRQAVENRLVALHFQPIYTTKDRSLVANEVFVRFLQGSDLLSAGVVIPIAERLGLMPKLDQLVLESLASAHRQDGLDGKLCVNLSMVSIKSSGFMTWLDTFLSSQRKLASKLIFEIPEYAIRSNDAPLRELHDLLERRNSTLGLDNFGVDSIAFGYLGSLSLHHLKIHRSFTRGLDSNKDNQFYIKSLAGLIHNRGMELWIEGVETEAEWLELQALGVDVAQGYFLCEPQVKPVA</sequence>
<dbReference type="Pfam" id="PF00990">
    <property type="entry name" value="GGDEF"/>
    <property type="match status" value="1"/>
</dbReference>
<dbReference type="Pfam" id="PF00563">
    <property type="entry name" value="EAL"/>
    <property type="match status" value="1"/>
</dbReference>
<dbReference type="Gene3D" id="3.30.70.270">
    <property type="match status" value="1"/>
</dbReference>
<feature type="transmembrane region" description="Helical" evidence="1">
    <location>
        <begin position="153"/>
        <end position="175"/>
    </location>
</feature>
<dbReference type="SMART" id="SM00052">
    <property type="entry name" value="EAL"/>
    <property type="match status" value="1"/>
</dbReference>
<keyword evidence="1" id="KW-0812">Transmembrane</keyword>
<keyword evidence="1" id="KW-1133">Transmembrane helix</keyword>
<dbReference type="InterPro" id="IPR042461">
    <property type="entry name" value="LapD_MoxY_peri_C"/>
</dbReference>
<dbReference type="RefSeq" id="WP_305171040.1">
    <property type="nucleotide sequence ID" value="NZ_JAUUUU010000006.1"/>
</dbReference>
<evidence type="ECO:0000259" key="3">
    <source>
        <dbReference type="PROSITE" id="PS50885"/>
    </source>
</evidence>
<organism evidence="5 6">
    <name type="scientific">Porticoccus litoralis</name>
    <dbReference type="NCBI Taxonomy" id="434086"/>
    <lineage>
        <taxon>Bacteria</taxon>
        <taxon>Pseudomonadati</taxon>
        <taxon>Pseudomonadota</taxon>
        <taxon>Gammaproteobacteria</taxon>
        <taxon>Cellvibrionales</taxon>
        <taxon>Porticoccaceae</taxon>
        <taxon>Porticoccus</taxon>
    </lineage>
</organism>
<dbReference type="NCBIfam" id="TIGR00254">
    <property type="entry name" value="GGDEF"/>
    <property type="match status" value="1"/>
</dbReference>
<feature type="domain" description="EAL" evidence="2">
    <location>
        <begin position="413"/>
        <end position="654"/>
    </location>
</feature>
<accession>A0AAW8B671</accession>
<evidence type="ECO:0000313" key="5">
    <source>
        <dbReference type="EMBL" id="MDP1521380.1"/>
    </source>
</evidence>
<dbReference type="InterPro" id="IPR050706">
    <property type="entry name" value="Cyclic-di-GMP_PDE-like"/>
</dbReference>
<name>A0AAW8B671_9GAMM</name>
<dbReference type="CDD" id="cd01948">
    <property type="entry name" value="EAL"/>
    <property type="match status" value="1"/>
</dbReference>
<evidence type="ECO:0000313" key="6">
    <source>
        <dbReference type="Proteomes" id="UP001178354"/>
    </source>
</evidence>
<dbReference type="Gene3D" id="6.20.270.20">
    <property type="entry name" value="LapD/MoxY periplasmic domain"/>
    <property type="match status" value="1"/>
</dbReference>
<reference evidence="5" key="2">
    <citation type="submission" date="2023-08" db="EMBL/GenBank/DDBJ databases">
        <authorList>
            <person name="Luo J."/>
        </authorList>
    </citation>
    <scope>NUCLEOTIDE SEQUENCE</scope>
    <source>
        <strain evidence="5">DSM 25064</strain>
    </source>
</reference>
<dbReference type="PROSITE" id="PS50883">
    <property type="entry name" value="EAL"/>
    <property type="match status" value="1"/>
</dbReference>
<dbReference type="GO" id="GO:0016020">
    <property type="term" value="C:membrane"/>
    <property type="evidence" value="ECO:0007669"/>
    <property type="project" value="InterPro"/>
</dbReference>
<dbReference type="CDD" id="cd01949">
    <property type="entry name" value="GGDEF"/>
    <property type="match status" value="1"/>
</dbReference>
<dbReference type="SUPFAM" id="SSF141868">
    <property type="entry name" value="EAL domain-like"/>
    <property type="match status" value="1"/>
</dbReference>
<evidence type="ECO:0000256" key="1">
    <source>
        <dbReference type="SAM" id="Phobius"/>
    </source>
</evidence>
<dbReference type="PANTHER" id="PTHR33121:SF79">
    <property type="entry name" value="CYCLIC DI-GMP PHOSPHODIESTERASE PDED-RELATED"/>
    <property type="match status" value="1"/>
</dbReference>
<dbReference type="InterPro" id="IPR032244">
    <property type="entry name" value="LapD_MoxY_N"/>
</dbReference>
<dbReference type="PANTHER" id="PTHR33121">
    <property type="entry name" value="CYCLIC DI-GMP PHOSPHODIESTERASE PDEF"/>
    <property type="match status" value="1"/>
</dbReference>
<dbReference type="EMBL" id="JAUUUU010000006">
    <property type="protein sequence ID" value="MDP1521380.1"/>
    <property type="molecule type" value="Genomic_DNA"/>
</dbReference>
<keyword evidence="1" id="KW-0472">Membrane</keyword>
<dbReference type="Pfam" id="PF16448">
    <property type="entry name" value="LapD_MoxY_N"/>
    <property type="match status" value="1"/>
</dbReference>
<dbReference type="InterPro" id="IPR043128">
    <property type="entry name" value="Rev_trsase/Diguanyl_cyclase"/>
</dbReference>
<proteinExistence type="predicted"/>
<dbReference type="Gene3D" id="3.20.20.450">
    <property type="entry name" value="EAL domain"/>
    <property type="match status" value="1"/>
</dbReference>
<dbReference type="Proteomes" id="UP001178354">
    <property type="component" value="Unassembled WGS sequence"/>
</dbReference>
<dbReference type="InterPro" id="IPR035919">
    <property type="entry name" value="EAL_sf"/>
</dbReference>
<protein>
    <submittedName>
        <fullName evidence="5">EAL domain-containing protein</fullName>
    </submittedName>
</protein>
<reference evidence="5" key="1">
    <citation type="journal article" date="2010" name="Int. J. Syst. Evol. Microbiol.">
        <title>Porticoccus litoralis gen. nov., sp. nov., a gammaproteobacterium isolated from the Yellow Sea.</title>
        <authorList>
            <person name="Oh H.M."/>
            <person name="Kim H."/>
            <person name="Kim K.M."/>
            <person name="Min G.S."/>
            <person name="Cho J.C."/>
        </authorList>
    </citation>
    <scope>NUCLEOTIDE SEQUENCE</scope>
    <source>
        <strain evidence="5">DSM 25064</strain>
    </source>
</reference>
<dbReference type="InterPro" id="IPR029787">
    <property type="entry name" value="Nucleotide_cyclase"/>
</dbReference>
<dbReference type="InterPro" id="IPR001633">
    <property type="entry name" value="EAL_dom"/>
</dbReference>
<dbReference type="SMART" id="SM00267">
    <property type="entry name" value="GGDEF"/>
    <property type="match status" value="1"/>
</dbReference>
<dbReference type="AlphaFoldDB" id="A0AAW8B671"/>
<evidence type="ECO:0000259" key="4">
    <source>
        <dbReference type="PROSITE" id="PS50887"/>
    </source>
</evidence>
<gene>
    <name evidence="5" type="ORF">Q8A57_10400</name>
</gene>
<dbReference type="InterPro" id="IPR003660">
    <property type="entry name" value="HAMP_dom"/>
</dbReference>
<dbReference type="GO" id="GO:0071111">
    <property type="term" value="F:cyclic-guanylate-specific phosphodiesterase activity"/>
    <property type="evidence" value="ECO:0007669"/>
    <property type="project" value="InterPro"/>
</dbReference>
<evidence type="ECO:0000259" key="2">
    <source>
        <dbReference type="PROSITE" id="PS50883"/>
    </source>
</evidence>
<keyword evidence="6" id="KW-1185">Reference proteome</keyword>
<dbReference type="PROSITE" id="PS50885">
    <property type="entry name" value="HAMP"/>
    <property type="match status" value="1"/>
</dbReference>
<dbReference type="Gene3D" id="3.30.110.200">
    <property type="match status" value="1"/>
</dbReference>
<dbReference type="GO" id="GO:0007165">
    <property type="term" value="P:signal transduction"/>
    <property type="evidence" value="ECO:0007669"/>
    <property type="project" value="InterPro"/>
</dbReference>
<dbReference type="PROSITE" id="PS50887">
    <property type="entry name" value="GGDEF"/>
    <property type="match status" value="1"/>
</dbReference>
<dbReference type="SUPFAM" id="SSF55073">
    <property type="entry name" value="Nucleotide cyclase"/>
    <property type="match status" value="1"/>
</dbReference>
<dbReference type="InterPro" id="IPR000160">
    <property type="entry name" value="GGDEF_dom"/>
</dbReference>
<feature type="domain" description="GGDEF" evidence="4">
    <location>
        <begin position="267"/>
        <end position="401"/>
    </location>
</feature>
<feature type="domain" description="HAMP" evidence="3">
    <location>
        <begin position="172"/>
        <end position="224"/>
    </location>
</feature>